<keyword evidence="4 8" id="KW-0812">Transmembrane</keyword>
<dbReference type="PROSITE" id="PS50850">
    <property type="entry name" value="MFS"/>
    <property type="match status" value="1"/>
</dbReference>
<dbReference type="GeneID" id="17088291"/>
<accession>M2W1G1</accession>
<name>M2W1G1_GALSU</name>
<proteinExistence type="inferred from homology"/>
<evidence type="ECO:0000313" key="11">
    <source>
        <dbReference type="Proteomes" id="UP000030680"/>
    </source>
</evidence>
<dbReference type="Proteomes" id="UP000030680">
    <property type="component" value="Unassembled WGS sequence"/>
</dbReference>
<dbReference type="GO" id="GO:0022857">
    <property type="term" value="F:transmembrane transporter activity"/>
    <property type="evidence" value="ECO:0007669"/>
    <property type="project" value="InterPro"/>
</dbReference>
<dbReference type="PROSITE" id="PS00217">
    <property type="entry name" value="SUGAR_TRANSPORT_2"/>
    <property type="match status" value="1"/>
</dbReference>
<keyword evidence="6 8" id="KW-0472">Membrane</keyword>
<dbReference type="PANTHER" id="PTHR48020">
    <property type="entry name" value="PROTON MYO-INOSITOL COTRANSPORTER"/>
    <property type="match status" value="1"/>
</dbReference>
<keyword evidence="11" id="KW-1185">Reference proteome</keyword>
<feature type="transmembrane region" description="Helical" evidence="8">
    <location>
        <begin position="415"/>
        <end position="440"/>
    </location>
</feature>
<reference evidence="11" key="1">
    <citation type="journal article" date="2013" name="Science">
        <title>Gene transfer from bacteria and archaea facilitated evolution of an extremophilic eukaryote.</title>
        <authorList>
            <person name="Schonknecht G."/>
            <person name="Chen W.H."/>
            <person name="Ternes C.M."/>
            <person name="Barbier G.G."/>
            <person name="Shrestha R.P."/>
            <person name="Stanke M."/>
            <person name="Brautigam A."/>
            <person name="Baker B.J."/>
            <person name="Banfield J.F."/>
            <person name="Garavito R.M."/>
            <person name="Carr K."/>
            <person name="Wilkerson C."/>
            <person name="Rensing S.A."/>
            <person name="Gagneul D."/>
            <person name="Dickenson N.E."/>
            <person name="Oesterhelt C."/>
            <person name="Lercher M.J."/>
            <person name="Weber A.P."/>
        </authorList>
    </citation>
    <scope>NUCLEOTIDE SEQUENCE [LARGE SCALE GENOMIC DNA]</scope>
    <source>
        <strain evidence="11">074W</strain>
    </source>
</reference>
<dbReference type="OrthoDB" id="6339427at2759"/>
<feature type="domain" description="Major facilitator superfamily (MFS) profile" evidence="9">
    <location>
        <begin position="108"/>
        <end position="537"/>
    </location>
</feature>
<dbReference type="InterPro" id="IPR005828">
    <property type="entry name" value="MFS_sugar_transport-like"/>
</dbReference>
<comment type="similarity">
    <text evidence="2 7">Belongs to the major facilitator superfamily. Sugar transporter (TC 2.A.1.1) family.</text>
</comment>
<dbReference type="InterPro" id="IPR003663">
    <property type="entry name" value="Sugar/inositol_transpt"/>
</dbReference>
<feature type="transmembrane region" description="Helical" evidence="8">
    <location>
        <begin position="233"/>
        <end position="255"/>
    </location>
</feature>
<dbReference type="InterPro" id="IPR050814">
    <property type="entry name" value="Myo-inositol_Transporter"/>
</dbReference>
<evidence type="ECO:0000256" key="1">
    <source>
        <dbReference type="ARBA" id="ARBA00004141"/>
    </source>
</evidence>
<dbReference type="Gramene" id="EME29501">
    <property type="protein sequence ID" value="EME29501"/>
    <property type="gene ID" value="Gasu_31400"/>
</dbReference>
<evidence type="ECO:0000256" key="5">
    <source>
        <dbReference type="ARBA" id="ARBA00022989"/>
    </source>
</evidence>
<evidence type="ECO:0000256" key="2">
    <source>
        <dbReference type="ARBA" id="ARBA00010992"/>
    </source>
</evidence>
<dbReference type="InterPro" id="IPR020846">
    <property type="entry name" value="MFS_dom"/>
</dbReference>
<feature type="transmembrane region" description="Helical" evidence="8">
    <location>
        <begin position="446"/>
        <end position="470"/>
    </location>
</feature>
<dbReference type="eggNOG" id="KOG0254">
    <property type="taxonomic scope" value="Eukaryota"/>
</dbReference>
<dbReference type="SUPFAM" id="SSF103473">
    <property type="entry name" value="MFS general substrate transporter"/>
    <property type="match status" value="1"/>
</dbReference>
<evidence type="ECO:0000313" key="10">
    <source>
        <dbReference type="EMBL" id="EME29501.1"/>
    </source>
</evidence>
<comment type="subcellular location">
    <subcellularLocation>
        <location evidence="1">Membrane</location>
        <topology evidence="1">Multi-pass membrane protein</topology>
    </subcellularLocation>
</comment>
<dbReference type="GO" id="GO:0016020">
    <property type="term" value="C:membrane"/>
    <property type="evidence" value="ECO:0007669"/>
    <property type="project" value="UniProtKB-SubCell"/>
</dbReference>
<feature type="transmembrane region" description="Helical" evidence="8">
    <location>
        <begin position="388"/>
        <end position="408"/>
    </location>
</feature>
<dbReference type="PANTHER" id="PTHR48020:SF9">
    <property type="entry name" value="MAJOR FACILITATOR SUPERFAMILY (MFS) PROFILE DOMAIN-CONTAINING PROTEIN"/>
    <property type="match status" value="1"/>
</dbReference>
<gene>
    <name evidence="10" type="ORF">Gasu_31400</name>
</gene>
<dbReference type="OMA" id="IFGWDVG"/>
<feature type="transmembrane region" description="Helical" evidence="8">
    <location>
        <begin position="146"/>
        <end position="166"/>
    </location>
</feature>
<feature type="transmembrane region" description="Helical" evidence="8">
    <location>
        <begin position="349"/>
        <end position="368"/>
    </location>
</feature>
<dbReference type="PROSITE" id="PS00216">
    <property type="entry name" value="SUGAR_TRANSPORT_1"/>
    <property type="match status" value="1"/>
</dbReference>
<dbReference type="PRINTS" id="PR00171">
    <property type="entry name" value="SUGRTRNSPORT"/>
</dbReference>
<evidence type="ECO:0000259" key="9">
    <source>
        <dbReference type="PROSITE" id="PS50850"/>
    </source>
</evidence>
<dbReference type="Pfam" id="PF00083">
    <property type="entry name" value="Sugar_tr"/>
    <property type="match status" value="1"/>
</dbReference>
<dbReference type="NCBIfam" id="TIGR00879">
    <property type="entry name" value="SP"/>
    <property type="match status" value="1"/>
</dbReference>
<evidence type="ECO:0000256" key="6">
    <source>
        <dbReference type="ARBA" id="ARBA00023136"/>
    </source>
</evidence>
<dbReference type="FunFam" id="1.20.1250.20:FF:000134">
    <property type="entry name" value="MFS sugar transporter protein"/>
    <property type="match status" value="1"/>
</dbReference>
<dbReference type="Gene3D" id="1.20.1250.20">
    <property type="entry name" value="MFS general substrate transporter like domains"/>
    <property type="match status" value="1"/>
</dbReference>
<sequence>MDNGIKSGAKKLHFCCQVVFVNFVAMVKQSEAEISLEEGAPQETMSAEQETKEVSLEQKTNRFAITGHTEEEMDTELNKLDEENNRLSKRRILTSTAFGNPKHFIWILASFASMGGILYGIDQSLISGAGIYMPVDLNIDQSKEDMVTGFMPLGGVFGALMVWPVNELLGRKYTIIVACLLYTVGGILEADAQSFGMMLPGRMILGAGVGLEAGTVPPYIAECSTKRWRGGLVSLYQVMIMLGLLFGYIDAAIFVDVSGNWRWMLGSSLLFSTIFLIAMLFLPESPRLLMRKGRKVDSYAVWKRVRGFDVFEEKEEFFYMELCVLEEREAEKSRFVWFDFIRIPRCRRAAVYGILIMSVQQFSGINSINYYMGTLMVETGLSAQNAVYTSMIGGGTGFLSTIPAIYLMDRLGRRPLLLTLIGGVVVGLFIVGFSFLASNIHTKEGVYIWGVVIYYLFWGSCLGPTPWVVASEIYPTYLRSHGMLLSDVTNFTGNFITTYAFKHMTNAMTNTGTFVGFYGGLTLIGWIYLMFFMPETKDKTLEELNEVFEKPTSDILKENVVRVKETWDDLLHMRWRNIWILSK</sequence>
<evidence type="ECO:0000256" key="8">
    <source>
        <dbReference type="SAM" id="Phobius"/>
    </source>
</evidence>
<keyword evidence="3 7" id="KW-0813">Transport</keyword>
<evidence type="ECO:0000256" key="4">
    <source>
        <dbReference type="ARBA" id="ARBA00022692"/>
    </source>
</evidence>
<dbReference type="EMBL" id="KB454508">
    <property type="protein sequence ID" value="EME29501.1"/>
    <property type="molecule type" value="Genomic_DNA"/>
</dbReference>
<keyword evidence="5 8" id="KW-1133">Transmembrane helix</keyword>
<dbReference type="InterPro" id="IPR005829">
    <property type="entry name" value="Sugar_transporter_CS"/>
</dbReference>
<dbReference type="InterPro" id="IPR036259">
    <property type="entry name" value="MFS_trans_sf"/>
</dbReference>
<feature type="transmembrane region" description="Helical" evidence="8">
    <location>
        <begin position="513"/>
        <end position="532"/>
    </location>
</feature>
<feature type="transmembrane region" description="Helical" evidence="8">
    <location>
        <begin position="261"/>
        <end position="282"/>
    </location>
</feature>
<feature type="transmembrane region" description="Helical" evidence="8">
    <location>
        <begin position="104"/>
        <end position="126"/>
    </location>
</feature>
<protein>
    <submittedName>
        <fullName evidence="10">MFS transporter, SP family, sugar:H+ symporter</fullName>
    </submittedName>
</protein>
<dbReference type="AlphaFoldDB" id="M2W1G1"/>
<dbReference type="RefSeq" id="XP_005706021.1">
    <property type="nucleotide sequence ID" value="XM_005705964.1"/>
</dbReference>
<dbReference type="KEGG" id="gsl:Gasu_31400"/>
<evidence type="ECO:0000256" key="3">
    <source>
        <dbReference type="ARBA" id="ARBA00022448"/>
    </source>
</evidence>
<evidence type="ECO:0000256" key="7">
    <source>
        <dbReference type="RuleBase" id="RU003346"/>
    </source>
</evidence>
<organism evidence="10 11">
    <name type="scientific">Galdieria sulphuraria</name>
    <name type="common">Red alga</name>
    <dbReference type="NCBI Taxonomy" id="130081"/>
    <lineage>
        <taxon>Eukaryota</taxon>
        <taxon>Rhodophyta</taxon>
        <taxon>Bangiophyceae</taxon>
        <taxon>Galdieriales</taxon>
        <taxon>Galdieriaceae</taxon>
        <taxon>Galdieria</taxon>
    </lineage>
</organism>